<evidence type="ECO:0000313" key="10">
    <source>
        <dbReference type="EMBL" id="SFG61090.1"/>
    </source>
</evidence>
<name>A0A1I2T8H3_9CORY</name>
<dbReference type="Proteomes" id="UP000199065">
    <property type="component" value="Unassembled WGS sequence"/>
</dbReference>
<feature type="binding site" evidence="8">
    <location>
        <position position="226"/>
    </location>
    <ligand>
        <name>Zn(2+)</name>
        <dbReference type="ChEBI" id="CHEBI:29105"/>
    </ligand>
</feature>
<keyword evidence="2 8" id="KW-0479">Metal-binding</keyword>
<comment type="cofactor">
    <cofactor evidence="8">
        <name>a divalent metal cation</name>
        <dbReference type="ChEBI" id="CHEBI:60240"/>
    </cofactor>
    <text evidence="8">Binds 1 divalent metal cation per subunit.</text>
</comment>
<keyword evidence="11" id="KW-1185">Reference proteome</keyword>
<feature type="binding site" evidence="7">
    <location>
        <position position="237"/>
    </location>
    <ligand>
        <name>substrate</name>
    </ligand>
</feature>
<dbReference type="EMBL" id="FOPJ01000007">
    <property type="protein sequence ID" value="SFG61090.1"/>
    <property type="molecule type" value="Genomic_DNA"/>
</dbReference>
<evidence type="ECO:0000256" key="3">
    <source>
        <dbReference type="ARBA" id="ARBA00022801"/>
    </source>
</evidence>
<dbReference type="InterPro" id="IPR003764">
    <property type="entry name" value="GlcNAc_6-P_deAcase"/>
</dbReference>
<dbReference type="Pfam" id="PF01979">
    <property type="entry name" value="Amidohydro_1"/>
    <property type="match status" value="1"/>
</dbReference>
<feature type="binding site" evidence="7">
    <location>
        <begin position="324"/>
        <end position="326"/>
    </location>
    <ligand>
        <name>substrate</name>
    </ligand>
</feature>
<evidence type="ECO:0000313" key="11">
    <source>
        <dbReference type="Proteomes" id="UP000199065"/>
    </source>
</evidence>
<evidence type="ECO:0000256" key="2">
    <source>
        <dbReference type="ARBA" id="ARBA00022723"/>
    </source>
</evidence>
<dbReference type="InterPro" id="IPR032466">
    <property type="entry name" value="Metal_Hydrolase"/>
</dbReference>
<dbReference type="InterPro" id="IPR006680">
    <property type="entry name" value="Amidohydro-rel"/>
</dbReference>
<feature type="binding site" evidence="8">
    <location>
        <position position="200"/>
    </location>
    <ligand>
        <name>Zn(2+)</name>
        <dbReference type="ChEBI" id="CHEBI:29105"/>
    </ligand>
</feature>
<evidence type="ECO:0000256" key="8">
    <source>
        <dbReference type="PIRSR" id="PIRSR038994-3"/>
    </source>
</evidence>
<evidence type="ECO:0000256" key="7">
    <source>
        <dbReference type="PIRSR" id="PIRSR038994-2"/>
    </source>
</evidence>
<dbReference type="Gene3D" id="2.30.40.10">
    <property type="entry name" value="Urease, subunit C, domain 1"/>
    <property type="match status" value="1"/>
</dbReference>
<dbReference type="AlphaFoldDB" id="A0A1I2T8H3"/>
<evidence type="ECO:0000256" key="5">
    <source>
        <dbReference type="PIRNR" id="PIRNR038994"/>
    </source>
</evidence>
<dbReference type="GO" id="GO:0008448">
    <property type="term" value="F:N-acetylglucosamine-6-phosphate deacetylase activity"/>
    <property type="evidence" value="ECO:0007669"/>
    <property type="project" value="InterPro"/>
</dbReference>
<dbReference type="GO" id="GO:0006046">
    <property type="term" value="P:N-acetylglucosamine catabolic process"/>
    <property type="evidence" value="ECO:0007669"/>
    <property type="project" value="TreeGrafter"/>
</dbReference>
<feature type="binding site" evidence="8">
    <location>
        <position position="134"/>
    </location>
    <ligand>
        <name>Zn(2+)</name>
        <dbReference type="ChEBI" id="CHEBI:29105"/>
    </ligand>
</feature>
<proteinExistence type="inferred from homology"/>
<evidence type="ECO:0000256" key="4">
    <source>
        <dbReference type="ARBA" id="ARBA00023277"/>
    </source>
</evidence>
<dbReference type="GO" id="GO:0046872">
    <property type="term" value="F:metal ion binding"/>
    <property type="evidence" value="ECO:0007669"/>
    <property type="project" value="UniProtKB-KW"/>
</dbReference>
<organism evidence="10 11">
    <name type="scientific">Corynebacterium spheniscorum</name>
    <dbReference type="NCBI Taxonomy" id="185761"/>
    <lineage>
        <taxon>Bacteria</taxon>
        <taxon>Bacillati</taxon>
        <taxon>Actinomycetota</taxon>
        <taxon>Actinomycetes</taxon>
        <taxon>Mycobacteriales</taxon>
        <taxon>Corynebacteriaceae</taxon>
        <taxon>Corynebacterium</taxon>
    </lineage>
</organism>
<protein>
    <submittedName>
        <fullName evidence="10">N-acetylglucosamine-6-phosphate deacetylase</fullName>
    </submittedName>
</protein>
<dbReference type="InterPro" id="IPR011059">
    <property type="entry name" value="Metal-dep_hydrolase_composite"/>
</dbReference>
<feature type="binding site" evidence="7">
    <location>
        <begin position="229"/>
        <end position="230"/>
    </location>
    <ligand>
        <name>substrate</name>
    </ligand>
</feature>
<keyword evidence="4 5" id="KW-0119">Carbohydrate metabolism</keyword>
<dbReference type="PANTHER" id="PTHR11113">
    <property type="entry name" value="N-ACETYLGLUCOSAMINE-6-PHOSPHATE DEACETYLASE"/>
    <property type="match status" value="1"/>
</dbReference>
<sequence>MSQTLEVQTIEARVINAHEDLGHCRVSIEGDTITAVEPITSTAGADGASSPSGAETLPIMVPGFIDLHNHGGNKGAFPTGSEEDCRRAALFHRNHGSTTLYASTVSGNAEELTRQVRILAPLVDEGLIAGIHLEGPFVNPCKCGAQNPDRITSGDPQLFREIIKASGNTVRSMTFAPETAHVQEIIDICAEENVLVSLGHTDGDYETTLAAIEYAAKAGATVTATHLFNAMPPIHHRAPGAAGALIVQAAEGNCYLELIGDNVHLHPGTVDMVARALPNAVFAVTDAMEAAGIEDGKYILGALDVVVKDGVARLATKDGSEGALAGGTSTLADQFRIYAQRHPEDLPAAVRFTSTNAARVIQKSDTLGDIAPGYRADLVLMDRDLKPSRIFVAGQEQAR</sequence>
<reference evidence="10 11" key="1">
    <citation type="submission" date="2016-10" db="EMBL/GenBank/DDBJ databases">
        <authorList>
            <person name="de Groot N.N."/>
        </authorList>
    </citation>
    <scope>NUCLEOTIDE SEQUENCE [LARGE SCALE GENOMIC DNA]</scope>
    <source>
        <strain>J11</strain>
        <strain evidence="11">PG 39</strain>
    </source>
</reference>
<dbReference type="CDD" id="cd00854">
    <property type="entry name" value="NagA"/>
    <property type="match status" value="1"/>
</dbReference>
<dbReference type="STRING" id="185761.SAMN05660282_01389"/>
<gene>
    <name evidence="10" type="ORF">SAMN05660282_01389</name>
</gene>
<evidence type="ECO:0000256" key="1">
    <source>
        <dbReference type="ARBA" id="ARBA00010716"/>
    </source>
</evidence>
<keyword evidence="3 5" id="KW-0378">Hydrolase</keyword>
<evidence type="ECO:0000256" key="6">
    <source>
        <dbReference type="PIRSR" id="PIRSR038994-1"/>
    </source>
</evidence>
<dbReference type="PIRSF" id="PIRSF038994">
    <property type="entry name" value="NagA"/>
    <property type="match status" value="1"/>
</dbReference>
<feature type="binding site" evidence="7">
    <location>
        <position position="145"/>
    </location>
    <ligand>
        <name>substrate</name>
    </ligand>
</feature>
<comment type="similarity">
    <text evidence="1 5">Belongs to the metallo-dependent hydrolases superfamily. NagA family.</text>
</comment>
<feature type="binding site" evidence="7">
    <location>
        <position position="264"/>
    </location>
    <ligand>
        <name>substrate</name>
    </ligand>
</feature>
<dbReference type="SUPFAM" id="SSF51556">
    <property type="entry name" value="Metallo-dependent hydrolases"/>
    <property type="match status" value="1"/>
</dbReference>
<feature type="domain" description="Amidohydrolase-related" evidence="9">
    <location>
        <begin position="59"/>
        <end position="393"/>
    </location>
</feature>
<dbReference type="SUPFAM" id="SSF51338">
    <property type="entry name" value="Composite domain of metallo-dependent hydrolases"/>
    <property type="match status" value="1"/>
</dbReference>
<dbReference type="Gene3D" id="3.20.20.140">
    <property type="entry name" value="Metal-dependent hydrolases"/>
    <property type="match status" value="1"/>
</dbReference>
<dbReference type="RefSeq" id="WP_223845906.1">
    <property type="nucleotide sequence ID" value="NZ_FOPJ01000007.1"/>
</dbReference>
<feature type="active site" description="Proton donor/acceptor" evidence="6">
    <location>
        <position position="286"/>
    </location>
</feature>
<evidence type="ECO:0000259" key="9">
    <source>
        <dbReference type="Pfam" id="PF01979"/>
    </source>
</evidence>
<dbReference type="PANTHER" id="PTHR11113:SF14">
    <property type="entry name" value="N-ACETYLGLUCOSAMINE-6-PHOSPHATE DEACETYLASE"/>
    <property type="match status" value="1"/>
</dbReference>
<accession>A0A1I2T8H3</accession>